<evidence type="ECO:0000313" key="2">
    <source>
        <dbReference type="EMBL" id="PSL56342.1"/>
    </source>
</evidence>
<comment type="caution">
    <text evidence="2">The sequence shown here is derived from an EMBL/GenBank/DDBJ whole genome shotgun (WGS) entry which is preliminary data.</text>
</comment>
<feature type="transmembrane region" description="Helical" evidence="1">
    <location>
        <begin position="106"/>
        <end position="126"/>
    </location>
</feature>
<keyword evidence="1" id="KW-1133">Transmembrane helix</keyword>
<accession>A0A2P8ID02</accession>
<reference evidence="2 3" key="1">
    <citation type="submission" date="2018-03" db="EMBL/GenBank/DDBJ databases">
        <title>Genomic Encyclopedia of Type Strains, Phase III (KMG-III): the genomes of soil and plant-associated and newly described type strains.</title>
        <authorList>
            <person name="Whitman W."/>
        </authorList>
    </citation>
    <scope>NUCLEOTIDE SEQUENCE [LARGE SCALE GENOMIC DNA]</scope>
    <source>
        <strain evidence="2 3">CGMCC 4.7097</strain>
    </source>
</reference>
<gene>
    <name evidence="2" type="ORF">B0I31_10391</name>
</gene>
<organism evidence="2 3">
    <name type="scientific">Saccharothrix carnea</name>
    <dbReference type="NCBI Taxonomy" id="1280637"/>
    <lineage>
        <taxon>Bacteria</taxon>
        <taxon>Bacillati</taxon>
        <taxon>Actinomycetota</taxon>
        <taxon>Actinomycetes</taxon>
        <taxon>Pseudonocardiales</taxon>
        <taxon>Pseudonocardiaceae</taxon>
        <taxon>Saccharothrix</taxon>
    </lineage>
</organism>
<name>A0A2P8ID02_SACCR</name>
<dbReference type="Proteomes" id="UP000241118">
    <property type="component" value="Unassembled WGS sequence"/>
</dbReference>
<evidence type="ECO:0000313" key="3">
    <source>
        <dbReference type="Proteomes" id="UP000241118"/>
    </source>
</evidence>
<dbReference type="AlphaFoldDB" id="A0A2P8ID02"/>
<keyword evidence="1" id="KW-0812">Transmembrane</keyword>
<keyword evidence="1" id="KW-0472">Membrane</keyword>
<sequence>MTFLRIGLWFLAAVQAGVGGWALVAPQGFYDGFPAPGHHWVAMFPPFNEHLLRDFGSLNLGFAVALAFAATNLLLARAILVSYLVFAVPHLVFHLGHLDHMPVVDQVGNVVTLALAVVLPIALLAVDARRRLTAGLPPAAPRPQGG</sequence>
<dbReference type="EMBL" id="PYAX01000003">
    <property type="protein sequence ID" value="PSL56342.1"/>
    <property type="molecule type" value="Genomic_DNA"/>
</dbReference>
<dbReference type="OrthoDB" id="74134at2"/>
<feature type="transmembrane region" description="Helical" evidence="1">
    <location>
        <begin position="6"/>
        <end position="24"/>
    </location>
</feature>
<evidence type="ECO:0008006" key="4">
    <source>
        <dbReference type="Google" id="ProtNLM"/>
    </source>
</evidence>
<dbReference type="RefSeq" id="WP_106614828.1">
    <property type="nucleotide sequence ID" value="NZ_PYAX01000003.1"/>
</dbReference>
<feature type="transmembrane region" description="Helical" evidence="1">
    <location>
        <begin position="60"/>
        <end position="86"/>
    </location>
</feature>
<keyword evidence="3" id="KW-1185">Reference proteome</keyword>
<protein>
    <recommendedName>
        <fullName evidence="4">DoxX-like protein</fullName>
    </recommendedName>
</protein>
<evidence type="ECO:0000256" key="1">
    <source>
        <dbReference type="SAM" id="Phobius"/>
    </source>
</evidence>
<proteinExistence type="predicted"/>